<dbReference type="Pfam" id="PF22669">
    <property type="entry name" value="Exo_endo_phos2"/>
    <property type="match status" value="2"/>
</dbReference>
<evidence type="ECO:0000313" key="6">
    <source>
        <dbReference type="EMBL" id="CAD5217739.1"/>
    </source>
</evidence>
<keyword evidence="2" id="KW-0378">Hydrolase</keyword>
<dbReference type="Gene3D" id="3.60.10.10">
    <property type="entry name" value="Endonuclease/exonuclease/phosphatase"/>
    <property type="match status" value="1"/>
</dbReference>
<dbReference type="OrthoDB" id="5780965at2759"/>
<dbReference type="SMART" id="SM00128">
    <property type="entry name" value="IPPc"/>
    <property type="match status" value="1"/>
</dbReference>
<dbReference type="SUPFAM" id="SSF56219">
    <property type="entry name" value="DNase I-like"/>
    <property type="match status" value="1"/>
</dbReference>
<dbReference type="InterPro" id="IPR039737">
    <property type="entry name" value="INPP5A"/>
</dbReference>
<dbReference type="EC" id="3.1.3.56" evidence="1"/>
<comment type="caution">
    <text evidence="6">The sequence shown here is derived from an EMBL/GenBank/DDBJ whole genome shotgun (WGS) entry which is preliminary data.</text>
</comment>
<protein>
    <recommendedName>
        <fullName evidence="1">inositol-polyphosphate 5-phosphatase</fullName>
        <ecNumber evidence="1">3.1.3.56</ecNumber>
    </recommendedName>
</protein>
<dbReference type="PANTHER" id="PTHR12997:SF2">
    <property type="entry name" value="INOSITOL POLYPHOSPHATE-5-PHOSPHATASE A"/>
    <property type="match status" value="1"/>
</dbReference>
<feature type="compositionally biased region" description="Polar residues" evidence="4">
    <location>
        <begin position="248"/>
        <end position="262"/>
    </location>
</feature>
<dbReference type="GO" id="GO:0046856">
    <property type="term" value="P:phosphatidylinositol dephosphorylation"/>
    <property type="evidence" value="ECO:0007669"/>
    <property type="project" value="InterPro"/>
</dbReference>
<proteinExistence type="inferred from homology"/>
<sequence>MSRVLLITANLGSLFDDLDRLSDLWVEYMLKTVHSHDPEFVALHLQETGGKRFEENSDKVVPLIWRLHEGLKEFGHCYAFLDIDFNDSEQFTALGSVFFIRSTISDRTKLYNFKSSSFQPLDQPGLYVEPKINSTKRIRKEKFSRDFWPGVRWGRKGYLHARWLVGKQVLDLINLHLFHDESNLAFHENPYQYSQNRRKAMNYLLQKYEKFTTTVDNNVTSNLFLFGDFNFRLNAISFLSKLTKHTNQHNTETVSDSESPKNSSDDSEPTPVLNGHDFKRQLSAIEYRSKNENCVLRIEKKKFEYENSRSLISNWREYKEDDQETKDLSLIEPPVEFPPTYPWSEDPFKHDSLTNTRMPAWCDRVLMNNKAWTVVQHTNYTYTSIGMDICMGDHKPVVLAFTLPQ</sequence>
<evidence type="ECO:0000259" key="5">
    <source>
        <dbReference type="SMART" id="SM00128"/>
    </source>
</evidence>
<evidence type="ECO:0000256" key="3">
    <source>
        <dbReference type="ARBA" id="ARBA00023599"/>
    </source>
</evidence>
<dbReference type="InterPro" id="IPR036691">
    <property type="entry name" value="Endo/exonu/phosph_ase_sf"/>
</dbReference>
<dbReference type="EMBL" id="CAJFCW020000003">
    <property type="protein sequence ID" value="CAG9108397.1"/>
    <property type="molecule type" value="Genomic_DNA"/>
</dbReference>
<dbReference type="GO" id="GO:0004445">
    <property type="term" value="F:inositol-polyphosphate 5-phosphatase activity"/>
    <property type="evidence" value="ECO:0007669"/>
    <property type="project" value="UniProtKB-EC"/>
</dbReference>
<organism evidence="6 7">
    <name type="scientific">Bursaphelenchus okinawaensis</name>
    <dbReference type="NCBI Taxonomy" id="465554"/>
    <lineage>
        <taxon>Eukaryota</taxon>
        <taxon>Metazoa</taxon>
        <taxon>Ecdysozoa</taxon>
        <taxon>Nematoda</taxon>
        <taxon>Chromadorea</taxon>
        <taxon>Rhabditida</taxon>
        <taxon>Tylenchina</taxon>
        <taxon>Tylenchomorpha</taxon>
        <taxon>Aphelenchoidea</taxon>
        <taxon>Aphelenchoididae</taxon>
        <taxon>Bursaphelenchus</taxon>
    </lineage>
</organism>
<accession>A0A811KRT1</accession>
<dbReference type="Proteomes" id="UP000783686">
    <property type="component" value="Unassembled WGS sequence"/>
</dbReference>
<dbReference type="Proteomes" id="UP000614601">
    <property type="component" value="Unassembled WGS sequence"/>
</dbReference>
<dbReference type="InterPro" id="IPR000300">
    <property type="entry name" value="IPPc"/>
</dbReference>
<dbReference type="PANTHER" id="PTHR12997">
    <property type="entry name" value="TYPE I INOSITOL-1,4,5-TRISPHOSPHATE 5-PHOSPHATASE"/>
    <property type="match status" value="1"/>
</dbReference>
<keyword evidence="7" id="KW-1185">Reference proteome</keyword>
<feature type="domain" description="Inositol polyphosphate-related phosphatase" evidence="5">
    <location>
        <begin position="1"/>
        <end position="405"/>
    </location>
</feature>
<evidence type="ECO:0000313" key="7">
    <source>
        <dbReference type="Proteomes" id="UP000614601"/>
    </source>
</evidence>
<name>A0A811KRT1_9BILA</name>
<dbReference type="AlphaFoldDB" id="A0A811KRT1"/>
<feature type="region of interest" description="Disordered" evidence="4">
    <location>
        <begin position="247"/>
        <end position="275"/>
    </location>
</feature>
<evidence type="ECO:0000256" key="1">
    <source>
        <dbReference type="ARBA" id="ARBA00012997"/>
    </source>
</evidence>
<evidence type="ECO:0000256" key="2">
    <source>
        <dbReference type="ARBA" id="ARBA00022801"/>
    </source>
</evidence>
<reference evidence="6" key="1">
    <citation type="submission" date="2020-09" db="EMBL/GenBank/DDBJ databases">
        <authorList>
            <person name="Kikuchi T."/>
        </authorList>
    </citation>
    <scope>NUCLEOTIDE SEQUENCE</scope>
    <source>
        <strain evidence="6">SH1</strain>
    </source>
</reference>
<dbReference type="EMBL" id="CAJFDH010000003">
    <property type="protein sequence ID" value="CAD5217739.1"/>
    <property type="molecule type" value="Genomic_DNA"/>
</dbReference>
<comment type="similarity">
    <text evidence="3">Belongs to the inositol 1,4,5-trisphosphate 5-phosphatase type I family.</text>
</comment>
<evidence type="ECO:0000256" key="4">
    <source>
        <dbReference type="SAM" id="MobiDB-lite"/>
    </source>
</evidence>
<gene>
    <name evidence="6" type="ORF">BOKJ2_LOCUS7243</name>
</gene>